<reference evidence="1 2" key="1">
    <citation type="journal article" date="2019" name="Int. J. Syst. Evol. Microbiol.">
        <title>Photorhabdus khanii subsp. guanajuatensis subsp. nov., isolated from Heterorhabditis atacamensis, and Photorhabdus luminescens subsp. mexicana subsp. nov., isolated from Heterorhabditis mexicana entomopathogenic nematodes.</title>
        <authorList>
            <person name="Machado R.A.R."/>
            <person name="Bruno P."/>
            <person name="Arce C.C.M."/>
            <person name="Liechti N."/>
            <person name="Kohler A."/>
            <person name="Bernal J."/>
            <person name="Bruggmann R."/>
            <person name="Turlings T.C.J."/>
        </authorList>
    </citation>
    <scope>NUCLEOTIDE SEQUENCE [LARGE SCALE GENOMIC DNA]</scope>
    <source>
        <strain evidence="1 2">MEX20-17</strain>
    </source>
</reference>
<evidence type="ECO:0000313" key="2">
    <source>
        <dbReference type="Proteomes" id="UP000295598"/>
    </source>
</evidence>
<dbReference type="AlphaFoldDB" id="A0A4R4JDK2"/>
<comment type="caution">
    <text evidence="1">The sequence shown here is derived from an EMBL/GenBank/DDBJ whole genome shotgun (WGS) entry which is preliminary data.</text>
</comment>
<dbReference type="RefSeq" id="WP_132355338.1">
    <property type="nucleotide sequence ID" value="NZ_CAWOJO010000030.1"/>
</dbReference>
<dbReference type="EMBL" id="PUJY01000030">
    <property type="protein sequence ID" value="TDB52118.1"/>
    <property type="molecule type" value="Genomic_DNA"/>
</dbReference>
<proteinExistence type="predicted"/>
<sequence>MRLERDLAENTLAKVVNMKLPLDEIFHEINRLLSEHGVMDDVYALNQPDIDEKYCLHLEEGLWVAYYSERGGRHGLCIFCNYHDAVRYFIWNLLRNILPDIQWEKINIYG</sequence>
<dbReference type="Proteomes" id="UP000295598">
    <property type="component" value="Unassembled WGS sequence"/>
</dbReference>
<protein>
    <submittedName>
        <fullName evidence="1">Uncharacterized protein</fullName>
    </submittedName>
</protein>
<evidence type="ECO:0000313" key="1">
    <source>
        <dbReference type="EMBL" id="TDB52118.1"/>
    </source>
</evidence>
<gene>
    <name evidence="1" type="ORF">C5467_16435</name>
</gene>
<name>A0A4R4JDK2_9GAMM</name>
<organism evidence="1 2">
    <name type="scientific">Photorhabdus khanii subsp. guanajuatensis</name>
    <dbReference type="NCBI Taxonomy" id="2100166"/>
    <lineage>
        <taxon>Bacteria</taxon>
        <taxon>Pseudomonadati</taxon>
        <taxon>Pseudomonadota</taxon>
        <taxon>Gammaproteobacteria</taxon>
        <taxon>Enterobacterales</taxon>
        <taxon>Morganellaceae</taxon>
        <taxon>Photorhabdus</taxon>
    </lineage>
</organism>
<accession>A0A4R4JDK2</accession>